<feature type="domain" description="Peptidase C45 hydrolase" evidence="1">
    <location>
        <begin position="122"/>
        <end position="341"/>
    </location>
</feature>
<dbReference type="InterPro" id="IPR005079">
    <property type="entry name" value="Peptidase_C45_hydrolase"/>
</dbReference>
<gene>
    <name evidence="2" type="ORF">METZ01_LOCUS99791</name>
</gene>
<evidence type="ECO:0000259" key="1">
    <source>
        <dbReference type="Pfam" id="PF03417"/>
    </source>
</evidence>
<proteinExistence type="predicted"/>
<dbReference type="Gene3D" id="1.10.10.2120">
    <property type="match status" value="1"/>
</dbReference>
<reference evidence="2" key="1">
    <citation type="submission" date="2018-05" db="EMBL/GenBank/DDBJ databases">
        <authorList>
            <person name="Lanie J.A."/>
            <person name="Ng W.-L."/>
            <person name="Kazmierczak K.M."/>
            <person name="Andrzejewski T.M."/>
            <person name="Davidsen T.M."/>
            <person name="Wayne K.J."/>
            <person name="Tettelin H."/>
            <person name="Glass J.I."/>
            <person name="Rusch D."/>
            <person name="Podicherti R."/>
            <person name="Tsui H.-C.T."/>
            <person name="Winkler M.E."/>
        </authorList>
    </citation>
    <scope>NUCLEOTIDE SEQUENCE</scope>
</reference>
<dbReference type="AlphaFoldDB" id="A0A381W4S4"/>
<dbReference type="InterPro" id="IPR047801">
    <property type="entry name" value="Peptidase_C45"/>
</dbReference>
<sequence length="351" mass="38314">MSLNKLETLEVSGTPEDIGFAVGKNMADSIRETVLPLAEFQQSQRNWKGSSYLKKLDEAARNVFPTYVLELEGMAQGAQVDYESLLIWNCRGDLPLLAGANPESAEHAPEGCTTLLYPSAEDADALIAHNEDGPPELDGHCRWLTVTQANGTKFSTFHYPGMLPGHTFSVNSHGLVQTINNIRVDDLQSGIPRHFICRAILDCNTLEEALVHLQRPDRAGGFHHSLGQPSGNNLLSVEAPASACVVKKIRHPASHANHLLDEKFSGLSQTITDSSAFRQSMSEKLISESTSPDPKSILFHQPSQGLSIFRRPKDGADDYAFTLATGISRISASGVKWQIHLNKNELPALAN</sequence>
<evidence type="ECO:0000313" key="2">
    <source>
        <dbReference type="EMBL" id="SVA46937.1"/>
    </source>
</evidence>
<accession>A0A381W4S4</accession>
<dbReference type="NCBIfam" id="NF040521">
    <property type="entry name" value="C45_proenzyme"/>
    <property type="match status" value="1"/>
</dbReference>
<dbReference type="Gene3D" id="3.60.60.10">
    <property type="entry name" value="Penicillin V Acylase, Chain A"/>
    <property type="match status" value="1"/>
</dbReference>
<dbReference type="InterPro" id="IPR047794">
    <property type="entry name" value="C45_proenzyme-like"/>
</dbReference>
<protein>
    <recommendedName>
        <fullName evidence="1">Peptidase C45 hydrolase domain-containing protein</fullName>
    </recommendedName>
</protein>
<dbReference type="EMBL" id="UINC01010561">
    <property type="protein sequence ID" value="SVA46937.1"/>
    <property type="molecule type" value="Genomic_DNA"/>
</dbReference>
<organism evidence="2">
    <name type="scientific">marine metagenome</name>
    <dbReference type="NCBI Taxonomy" id="408172"/>
    <lineage>
        <taxon>unclassified sequences</taxon>
        <taxon>metagenomes</taxon>
        <taxon>ecological metagenomes</taxon>
    </lineage>
</organism>
<dbReference type="Pfam" id="PF03417">
    <property type="entry name" value="AAT"/>
    <property type="match status" value="1"/>
</dbReference>
<dbReference type="PANTHER" id="PTHR34180:SF1">
    <property type="entry name" value="BETA-ALANYL-DOPAMINE_CARCININE HYDROLASE"/>
    <property type="match status" value="1"/>
</dbReference>
<name>A0A381W4S4_9ZZZZ</name>
<dbReference type="PANTHER" id="PTHR34180">
    <property type="entry name" value="PEPTIDASE C45"/>
    <property type="match status" value="1"/>
</dbReference>